<evidence type="ECO:0000313" key="2">
    <source>
        <dbReference type="Proteomes" id="UP001196342"/>
    </source>
</evidence>
<dbReference type="EMBL" id="JAFBJK010000002">
    <property type="protein sequence ID" value="MBT8725845.1"/>
    <property type="molecule type" value="Genomic_DNA"/>
</dbReference>
<gene>
    <name evidence="1" type="ORF">JQN06_06625</name>
</gene>
<sequence>METVNLKEFGPIISDRETGFKIYNLIKAKNPHSTIVNIDMDGIKSMATFCAKQIFGKLYIDLTPSVFYNNIKIIRATEDVKLIIRLGIQNAVENL</sequence>
<keyword evidence="2" id="KW-1185">Reference proteome</keyword>
<proteinExistence type="predicted"/>
<evidence type="ECO:0000313" key="1">
    <source>
        <dbReference type="EMBL" id="MBT8725845.1"/>
    </source>
</evidence>
<dbReference type="Proteomes" id="UP001196342">
    <property type="component" value="Unassembled WGS sequence"/>
</dbReference>
<organism evidence="1 2">
    <name type="scientific">Bacteroides uniformis</name>
    <dbReference type="NCBI Taxonomy" id="820"/>
    <lineage>
        <taxon>Bacteria</taxon>
        <taxon>Pseudomonadati</taxon>
        <taxon>Bacteroidota</taxon>
        <taxon>Bacteroidia</taxon>
        <taxon>Bacteroidales</taxon>
        <taxon>Bacteroidaceae</taxon>
        <taxon>Bacteroides</taxon>
    </lineage>
</organism>
<accession>A0ABS5X3D8</accession>
<reference evidence="1 2" key="1">
    <citation type="submission" date="2020-12" db="EMBL/GenBank/DDBJ databases">
        <title>Microorganisms.</title>
        <authorList>
            <person name="Matos J."/>
            <person name="Faleiro L."/>
            <person name="Duarte I."/>
        </authorList>
    </citation>
    <scope>NUCLEOTIDE SEQUENCE [LARGE SCALE GENOMIC DNA]</scope>
    <source>
        <strain evidence="1 2">PtFD3Pch2</strain>
    </source>
</reference>
<name>A0ABS5X3D8_BACUN</name>
<protein>
    <submittedName>
        <fullName evidence="1">DUF4325 domain-containing protein</fullName>
    </submittedName>
</protein>
<comment type="caution">
    <text evidence="1">The sequence shown here is derived from an EMBL/GenBank/DDBJ whole genome shotgun (WGS) entry which is preliminary data.</text>
</comment>